<feature type="non-terminal residue" evidence="2">
    <location>
        <position position="60"/>
    </location>
</feature>
<feature type="region of interest" description="Disordered" evidence="1">
    <location>
        <begin position="40"/>
        <end position="60"/>
    </location>
</feature>
<organism evidence="2 3">
    <name type="scientific">Cirrhinus mrigala</name>
    <name type="common">Mrigala</name>
    <dbReference type="NCBI Taxonomy" id="683832"/>
    <lineage>
        <taxon>Eukaryota</taxon>
        <taxon>Metazoa</taxon>
        <taxon>Chordata</taxon>
        <taxon>Craniata</taxon>
        <taxon>Vertebrata</taxon>
        <taxon>Euteleostomi</taxon>
        <taxon>Actinopterygii</taxon>
        <taxon>Neopterygii</taxon>
        <taxon>Teleostei</taxon>
        <taxon>Ostariophysi</taxon>
        <taxon>Cypriniformes</taxon>
        <taxon>Cyprinidae</taxon>
        <taxon>Labeoninae</taxon>
        <taxon>Labeonini</taxon>
        <taxon>Cirrhinus</taxon>
    </lineage>
</organism>
<reference evidence="2 3" key="1">
    <citation type="submission" date="2024-05" db="EMBL/GenBank/DDBJ databases">
        <title>Genome sequencing and assembly of Indian major carp, Cirrhinus mrigala (Hamilton, 1822).</title>
        <authorList>
            <person name="Mohindra V."/>
            <person name="Chowdhury L.M."/>
            <person name="Lal K."/>
            <person name="Jena J.K."/>
        </authorList>
    </citation>
    <scope>NUCLEOTIDE SEQUENCE [LARGE SCALE GENOMIC DNA]</scope>
    <source>
        <strain evidence="2">CM1030</strain>
        <tissue evidence="2">Blood</tissue>
    </source>
</reference>
<feature type="region of interest" description="Disordered" evidence="1">
    <location>
        <begin position="1"/>
        <end position="24"/>
    </location>
</feature>
<evidence type="ECO:0000313" key="2">
    <source>
        <dbReference type="EMBL" id="KAL0171592.1"/>
    </source>
</evidence>
<feature type="compositionally biased region" description="Polar residues" evidence="1">
    <location>
        <begin position="9"/>
        <end position="18"/>
    </location>
</feature>
<dbReference type="EMBL" id="JAMKFB020000016">
    <property type="protein sequence ID" value="KAL0171592.1"/>
    <property type="molecule type" value="Genomic_DNA"/>
</dbReference>
<protein>
    <submittedName>
        <fullName evidence="2">Uncharacterized protein</fullName>
    </submittedName>
</protein>
<comment type="caution">
    <text evidence="2">The sequence shown here is derived from an EMBL/GenBank/DDBJ whole genome shotgun (WGS) entry which is preliminary data.</text>
</comment>
<name>A0ABD0PCE9_CIRMR</name>
<evidence type="ECO:0000313" key="3">
    <source>
        <dbReference type="Proteomes" id="UP001529510"/>
    </source>
</evidence>
<dbReference type="Proteomes" id="UP001529510">
    <property type="component" value="Unassembled WGS sequence"/>
</dbReference>
<keyword evidence="3" id="KW-1185">Reference proteome</keyword>
<proteinExistence type="predicted"/>
<dbReference type="AlphaFoldDB" id="A0ABD0PCE9"/>
<accession>A0ABD0PCE9</accession>
<sequence length="60" mass="6810">MILDAQAVNVRSDNSPLGSPTLGERKVKVKRVRMNVVAEWSAPAQKHKREKQQRSPIMNK</sequence>
<evidence type="ECO:0000256" key="1">
    <source>
        <dbReference type="SAM" id="MobiDB-lite"/>
    </source>
</evidence>
<gene>
    <name evidence="2" type="ORF">M9458_031903</name>
</gene>